<dbReference type="Proteomes" id="UP001176891">
    <property type="component" value="Unassembled WGS sequence"/>
</dbReference>
<sequence length="994" mass="113995">MKNKFTLALILFLIFHHQVILAQQEVPIKDPKAEAFTIFGDIPVSHTNGVPDISIPLFNLKSHGYNLPITLRYHQALVKPPFDQTNVATGWMLEVGGNITQQIKGVDDLKDKRPESWKTESNLHDQYDQDVINYISLIDSDIYDTEYDFFSYSLPGKNGKFVIEKNTQDYFDFNFLSEPLFKGETTGSVYDNPELRFNIIDDSGYKYVYSNDLKYYENKSKARTRFLEKILTPSGDELFSFEYLKGSIPNISYPKKAIYHHYTAPYIGADASTNNSICNGYYTPYDISFSDELDHFGQMITIKKVIFEGGVVEFNIVNNIYIDEVSLYDNDHNLIKRYDFIFGTFFGLGNQYLDKIIIKDKTNQEISNYDFTYNGSALNSKDIVSTDYWGYLNGQNSANNSFNFIDIEPRTVEYDDCNNHEININLGSGNKDPVFFYANSCVLNSIKYPTGGKTEFTFELNRLDFPLKYYGGLRIKNIINYDSDNAVARKVAYEYQGELLTDPLAVDIYDYTMTVNYYGYGQSGSGLPDGYCFMYTHNDDMKTALGTYSPYYTKVTEYIESTINNQDNGKIEYKYSYDNPNALMSLLFRSQLVSAHNNRVFNNPNYKIDFAYILEHRDWGNGLLNKKSIFKRNGAIYDKVLEEEYGYDYQVGQSFDNLGLLSTVSGVSETLYDYLMRRVLLNTTATSANAYGLTWNPYDIPYIDPVVPYDYTIKAGTYKLKSKITREFLVGSILESEETYHYGNGLLNQLTSVETNTSASTEKNVSKLSYPTDYSIEPYISMVDKNMVSPVIQSSQYIKENGVETFLSTSKTNYKEWYTDLIKPLSVQTSKEAIDNAFEEDIQFHSYYDNGNLKEISKKDGAHTVYIWGYHDEYPIAKIENVTYSQVSSQVINIQALSDLDNDRTVDIINTDGSISKIGKEGDLREALRNLRSSLPNALVTTYTYDILVGITSVTDPKGYTMYYQYDDFNRLKQVKDADGKILSQNEYHYKGEQ</sequence>
<reference evidence="2" key="1">
    <citation type="submission" date="2023-07" db="EMBL/GenBank/DDBJ databases">
        <title>Two novel species in the genus Flavivirga.</title>
        <authorList>
            <person name="Kwon K."/>
        </authorList>
    </citation>
    <scope>NUCLEOTIDE SEQUENCE</scope>
    <source>
        <strain evidence="2">KACC 14157</strain>
    </source>
</reference>
<evidence type="ECO:0000256" key="1">
    <source>
        <dbReference type="SAM" id="SignalP"/>
    </source>
</evidence>
<feature type="chain" id="PRO_5046313459" evidence="1">
    <location>
        <begin position="23"/>
        <end position="994"/>
    </location>
</feature>
<dbReference type="RefSeq" id="WP_303280810.1">
    <property type="nucleotide sequence ID" value="NZ_BAABCZ010000016.1"/>
</dbReference>
<keyword evidence="1" id="KW-0732">Signal</keyword>
<dbReference type="InterPro" id="IPR031325">
    <property type="entry name" value="RHS_repeat"/>
</dbReference>
<protein>
    <submittedName>
        <fullName evidence="2">RHS repeat domain-containing protein</fullName>
    </submittedName>
</protein>
<organism evidence="2 3">
    <name type="scientific">Flavivirga amylovorans</name>
    <dbReference type="NCBI Taxonomy" id="870486"/>
    <lineage>
        <taxon>Bacteria</taxon>
        <taxon>Pseudomonadati</taxon>
        <taxon>Bacteroidota</taxon>
        <taxon>Flavobacteriia</taxon>
        <taxon>Flavobacteriales</taxon>
        <taxon>Flavobacteriaceae</taxon>
        <taxon>Flavivirga</taxon>
    </lineage>
</organism>
<dbReference type="Gene3D" id="2.180.10.10">
    <property type="entry name" value="RHS repeat-associated core"/>
    <property type="match status" value="1"/>
</dbReference>
<evidence type="ECO:0000313" key="3">
    <source>
        <dbReference type="Proteomes" id="UP001176891"/>
    </source>
</evidence>
<comment type="caution">
    <text evidence="2">The sequence shown here is derived from an EMBL/GenBank/DDBJ whole genome shotgun (WGS) entry which is preliminary data.</text>
</comment>
<name>A0ABT8WY67_9FLAO</name>
<accession>A0ABT8WY67</accession>
<keyword evidence="3" id="KW-1185">Reference proteome</keyword>
<dbReference type="Pfam" id="PF05593">
    <property type="entry name" value="RHS_repeat"/>
    <property type="match status" value="1"/>
</dbReference>
<evidence type="ECO:0000313" key="2">
    <source>
        <dbReference type="EMBL" id="MDO5986290.1"/>
    </source>
</evidence>
<proteinExistence type="predicted"/>
<feature type="signal peptide" evidence="1">
    <location>
        <begin position="1"/>
        <end position="22"/>
    </location>
</feature>
<dbReference type="EMBL" id="JAUOEM010000001">
    <property type="protein sequence ID" value="MDO5986290.1"/>
    <property type="molecule type" value="Genomic_DNA"/>
</dbReference>
<gene>
    <name evidence="2" type="ORF">Q4Q39_02635</name>
</gene>